<evidence type="ECO:0000259" key="2">
    <source>
        <dbReference type="Pfam" id="PF07331"/>
    </source>
</evidence>
<evidence type="ECO:0000256" key="1">
    <source>
        <dbReference type="SAM" id="Phobius"/>
    </source>
</evidence>
<keyword evidence="1" id="KW-0472">Membrane</keyword>
<name>A0A225NER3_9RHOB</name>
<proteinExistence type="predicted"/>
<dbReference type="InterPro" id="IPR009936">
    <property type="entry name" value="DUF1468"/>
</dbReference>
<accession>A0A225NER3</accession>
<keyword evidence="1" id="KW-0812">Transmembrane</keyword>
<feature type="transmembrane region" description="Helical" evidence="1">
    <location>
        <begin position="145"/>
        <end position="167"/>
    </location>
</feature>
<reference evidence="3 4" key="1">
    <citation type="submission" date="2013-04" db="EMBL/GenBank/DDBJ databases">
        <title>Oceanicola sp. 22II1-22F33 Genome Sequencing.</title>
        <authorList>
            <person name="Lai Q."/>
            <person name="Li G."/>
            <person name="Shao Z."/>
        </authorList>
    </citation>
    <scope>NUCLEOTIDE SEQUENCE [LARGE SCALE GENOMIC DNA]</scope>
    <source>
        <strain evidence="3 4">22II1-22F33</strain>
    </source>
</reference>
<dbReference type="Proteomes" id="UP000215377">
    <property type="component" value="Unassembled WGS sequence"/>
</dbReference>
<dbReference type="AlphaFoldDB" id="A0A225NER3"/>
<keyword evidence="4" id="KW-1185">Reference proteome</keyword>
<organism evidence="3 4">
    <name type="scientific">Marinibacterium profundimaris</name>
    <dbReference type="NCBI Taxonomy" id="1679460"/>
    <lineage>
        <taxon>Bacteria</taxon>
        <taxon>Pseudomonadati</taxon>
        <taxon>Pseudomonadota</taxon>
        <taxon>Alphaproteobacteria</taxon>
        <taxon>Rhodobacterales</taxon>
        <taxon>Paracoccaceae</taxon>
        <taxon>Marinibacterium</taxon>
    </lineage>
</organism>
<dbReference type="OrthoDB" id="7873154at2"/>
<dbReference type="Pfam" id="PF07331">
    <property type="entry name" value="TctB"/>
    <property type="match status" value="1"/>
</dbReference>
<protein>
    <recommendedName>
        <fullName evidence="2">DUF1468 domain-containing protein</fullName>
    </recommendedName>
</protein>
<keyword evidence="1" id="KW-1133">Transmembrane helix</keyword>
<evidence type="ECO:0000313" key="3">
    <source>
        <dbReference type="EMBL" id="OWU71443.1"/>
    </source>
</evidence>
<sequence>MMEQGGQRRTAEWLVLAAFLAVVALVFQQIATSLTAQGAASGDPLSNSAMFPRLVAWVMLGLSALIAVMMLIGRMPRPGEIHAVDTTPDIPPEPEALRKGMLIGMIGAVVLYLLLLQPLGFQLATLALMTGLFALFGVRPWWRAVVAGAGITLLVSFVFEGILKVVLPTGVFGISLPLGLF</sequence>
<evidence type="ECO:0000313" key="4">
    <source>
        <dbReference type="Proteomes" id="UP000215377"/>
    </source>
</evidence>
<gene>
    <name evidence="3" type="ORF">ATO3_18385</name>
</gene>
<feature type="transmembrane region" description="Helical" evidence="1">
    <location>
        <begin position="54"/>
        <end position="75"/>
    </location>
</feature>
<dbReference type="EMBL" id="AQQR01000009">
    <property type="protein sequence ID" value="OWU71443.1"/>
    <property type="molecule type" value="Genomic_DNA"/>
</dbReference>
<feature type="domain" description="DUF1468" evidence="2">
    <location>
        <begin position="16"/>
        <end position="168"/>
    </location>
</feature>
<comment type="caution">
    <text evidence="3">The sequence shown here is derived from an EMBL/GenBank/DDBJ whole genome shotgun (WGS) entry which is preliminary data.</text>
</comment>